<reference evidence="2 3" key="1">
    <citation type="journal article" date="2021" name="Sci. Rep.">
        <title>Chromosome anchoring in Senegalese sole (Solea senegalensis) reveals sex-associated markers and genome rearrangements in flatfish.</title>
        <authorList>
            <person name="Guerrero-Cozar I."/>
            <person name="Gomez-Garrido J."/>
            <person name="Berbel C."/>
            <person name="Martinez-Blanch J.F."/>
            <person name="Alioto T."/>
            <person name="Claros M.G."/>
            <person name="Gagnaire P.A."/>
            <person name="Manchado M."/>
        </authorList>
    </citation>
    <scope>NUCLEOTIDE SEQUENCE [LARGE SCALE GENOMIC DNA]</scope>
    <source>
        <strain evidence="2">Sse05_10M</strain>
    </source>
</reference>
<protein>
    <submittedName>
        <fullName evidence="2">Uncharacterized protein</fullName>
    </submittedName>
</protein>
<evidence type="ECO:0000313" key="3">
    <source>
        <dbReference type="Proteomes" id="UP000693946"/>
    </source>
</evidence>
<proteinExistence type="predicted"/>
<dbReference type="Proteomes" id="UP000693946">
    <property type="component" value="Linkage Group LG8"/>
</dbReference>
<dbReference type="AlphaFoldDB" id="A0AAV6PZY3"/>
<accession>A0AAV6PZY3</accession>
<sequence>MPEIIDKVKGDHKCKDTDWDEAGNAVLAVAEAIKTSFTGMAKTVARHQRDGEIAESYLARLMTAHDLHSGVESPDNYVRGSRGRWETHTETVIVLTRGTEVRKSPRSTVNALLCHQTVNNTIRRSLYRQGLSATKNLEDMADRGVLDCGCYGLKKTSLGEEESPNCNDEPSRPEVIKQENVGQWCIVNYDDEPHPGIILDVEEDKDAPERREDEEAAASSEEL</sequence>
<evidence type="ECO:0000313" key="2">
    <source>
        <dbReference type="EMBL" id="KAG7479047.1"/>
    </source>
</evidence>
<comment type="caution">
    <text evidence="2">The sequence shown here is derived from an EMBL/GenBank/DDBJ whole genome shotgun (WGS) entry which is preliminary data.</text>
</comment>
<organism evidence="2 3">
    <name type="scientific">Solea senegalensis</name>
    <name type="common">Senegalese sole</name>
    <dbReference type="NCBI Taxonomy" id="28829"/>
    <lineage>
        <taxon>Eukaryota</taxon>
        <taxon>Metazoa</taxon>
        <taxon>Chordata</taxon>
        <taxon>Craniata</taxon>
        <taxon>Vertebrata</taxon>
        <taxon>Euteleostomi</taxon>
        <taxon>Actinopterygii</taxon>
        <taxon>Neopterygii</taxon>
        <taxon>Teleostei</taxon>
        <taxon>Neoteleostei</taxon>
        <taxon>Acanthomorphata</taxon>
        <taxon>Carangaria</taxon>
        <taxon>Pleuronectiformes</taxon>
        <taxon>Pleuronectoidei</taxon>
        <taxon>Soleidae</taxon>
        <taxon>Solea</taxon>
    </lineage>
</organism>
<gene>
    <name evidence="2" type="ORF">JOB18_016372</name>
</gene>
<keyword evidence="3" id="KW-1185">Reference proteome</keyword>
<dbReference type="EMBL" id="JAGKHQ010000020">
    <property type="protein sequence ID" value="KAG7479047.1"/>
    <property type="molecule type" value="Genomic_DNA"/>
</dbReference>
<evidence type="ECO:0000256" key="1">
    <source>
        <dbReference type="SAM" id="MobiDB-lite"/>
    </source>
</evidence>
<feature type="compositionally biased region" description="Acidic residues" evidence="1">
    <location>
        <begin position="214"/>
        <end position="223"/>
    </location>
</feature>
<name>A0AAV6PZY3_SOLSE</name>
<feature type="region of interest" description="Disordered" evidence="1">
    <location>
        <begin position="199"/>
        <end position="223"/>
    </location>
</feature>